<dbReference type="PANTHER" id="PTHR42852">
    <property type="entry name" value="THIOL:DISULFIDE INTERCHANGE PROTEIN DSBE"/>
    <property type="match status" value="1"/>
</dbReference>
<feature type="transmembrane region" description="Helical" evidence="6">
    <location>
        <begin position="117"/>
        <end position="144"/>
    </location>
</feature>
<organism evidence="8 9">
    <name type="scientific">Demequina litoralis</name>
    <dbReference type="NCBI Taxonomy" id="3051660"/>
    <lineage>
        <taxon>Bacteria</taxon>
        <taxon>Bacillati</taxon>
        <taxon>Actinomycetota</taxon>
        <taxon>Actinomycetes</taxon>
        <taxon>Micrococcales</taxon>
        <taxon>Demequinaceae</taxon>
        <taxon>Demequina</taxon>
    </lineage>
</organism>
<dbReference type="Gene3D" id="3.40.30.10">
    <property type="entry name" value="Glutaredoxin"/>
    <property type="match status" value="1"/>
</dbReference>
<dbReference type="Pfam" id="PF17991">
    <property type="entry name" value="Thioredoxin_10"/>
    <property type="match status" value="1"/>
</dbReference>
<dbReference type="Pfam" id="PF00578">
    <property type="entry name" value="AhpC-TSA"/>
    <property type="match status" value="1"/>
</dbReference>
<proteinExistence type="predicted"/>
<dbReference type="Gene3D" id="2.60.120.260">
    <property type="entry name" value="Galactose-binding domain-like"/>
    <property type="match status" value="1"/>
</dbReference>
<evidence type="ECO:0000256" key="4">
    <source>
        <dbReference type="ARBA" id="ARBA00022989"/>
    </source>
</evidence>
<evidence type="ECO:0000256" key="5">
    <source>
        <dbReference type="ARBA" id="ARBA00023136"/>
    </source>
</evidence>
<sequence length="564" mass="60786">MITLIIVGLVSGIITAISPCVLPVLPAILTSAIQDGASSRRRPLVVVAGLVTSFAVFTLIGGILLASLGLPDDLLRWIGIIVLAIVGIGLMIPQVGELLQRPFERIRPIQMDRNGNGFVMGLALGLVFVPCAGPILASITVLAATNGVSWGLVALTLAFSAGIAIPLLVFGFAGQAIFGRIKAVRERLQLIRSISGAVLLATALVIATNVAEPLQRAVPGWLASVQNSIEDNDSVRDELDTLAGREDVDTSLSGDQLTFDQCADDGGTLHNCGPARDLPGIEAWLNTDGGEALDLDELQGQVVLIDFWTYSCINCQRTFPYLTAWDDRYRDDGLTIIGVHSPEFAFEKVIDNVSDAADRYGIHYPIAIDNDFETWREWDQRFWPAHYLIDQNGMVRQVHYGEGAYEETEMLIQQLLDTPPQDTVVADPGNHTVGRSHETYLGYGRGYAKANGDYPRDEAHDFGTGPVPGTDEVSLSGTWTVGEENITAGAEASLAMRFYAADVHLVLAGEGTVTVSLEGDPSYREVVEVSGTPDLYDLYTGDPTTDTIHLDFSDGVEAYAFTFG</sequence>
<dbReference type="InterPro" id="IPR036249">
    <property type="entry name" value="Thioredoxin-like_sf"/>
</dbReference>
<feature type="domain" description="Thioredoxin" evidence="7">
    <location>
        <begin position="272"/>
        <end position="417"/>
    </location>
</feature>
<dbReference type="CDD" id="cd03012">
    <property type="entry name" value="TlpA_like_DipZ_like"/>
    <property type="match status" value="1"/>
</dbReference>
<dbReference type="InterPro" id="IPR000866">
    <property type="entry name" value="AhpC/TSA"/>
</dbReference>
<dbReference type="InterPro" id="IPR013766">
    <property type="entry name" value="Thioredoxin_domain"/>
</dbReference>
<feature type="transmembrane region" description="Helical" evidence="6">
    <location>
        <begin position="190"/>
        <end position="211"/>
    </location>
</feature>
<feature type="transmembrane region" description="Helical" evidence="6">
    <location>
        <begin position="6"/>
        <end position="32"/>
    </location>
</feature>
<comment type="subcellular location">
    <subcellularLocation>
        <location evidence="1">Cell membrane</location>
        <topology evidence="1">Multi-pass membrane protein</topology>
    </subcellularLocation>
</comment>
<evidence type="ECO:0000256" key="1">
    <source>
        <dbReference type="ARBA" id="ARBA00004651"/>
    </source>
</evidence>
<gene>
    <name evidence="8" type="ORF">QQX09_07820</name>
</gene>
<keyword evidence="9" id="KW-1185">Reference proteome</keyword>
<accession>A0ABT8G9F5</accession>
<dbReference type="InterPro" id="IPR050553">
    <property type="entry name" value="Thioredoxin_ResA/DsbE_sf"/>
</dbReference>
<keyword evidence="4 6" id="KW-1133">Transmembrane helix</keyword>
<feature type="transmembrane region" description="Helical" evidence="6">
    <location>
        <begin position="150"/>
        <end position="178"/>
    </location>
</feature>
<protein>
    <submittedName>
        <fullName evidence="8">Cytochrome c biogenesis protein DipZ</fullName>
    </submittedName>
</protein>
<reference evidence="8" key="1">
    <citation type="submission" date="2023-06" db="EMBL/GenBank/DDBJ databases">
        <title>Sysu t00192.</title>
        <authorList>
            <person name="Gao L."/>
            <person name="Fang B.-Z."/>
            <person name="Li W.-J."/>
        </authorList>
    </citation>
    <scope>NUCLEOTIDE SEQUENCE</scope>
    <source>
        <strain evidence="8">SYSU T00192</strain>
    </source>
</reference>
<dbReference type="Pfam" id="PF02683">
    <property type="entry name" value="DsbD_TM"/>
    <property type="match status" value="1"/>
</dbReference>
<dbReference type="InterPro" id="IPR003834">
    <property type="entry name" value="Cyt_c_assmbl_TM_dom"/>
</dbReference>
<dbReference type="PROSITE" id="PS51352">
    <property type="entry name" value="THIOREDOXIN_2"/>
    <property type="match status" value="1"/>
</dbReference>
<dbReference type="RefSeq" id="WP_301133144.1">
    <property type="nucleotide sequence ID" value="NZ_JAUHPW010000005.1"/>
</dbReference>
<dbReference type="Proteomes" id="UP001172728">
    <property type="component" value="Unassembled WGS sequence"/>
</dbReference>
<keyword evidence="3 6" id="KW-0812">Transmembrane</keyword>
<dbReference type="InterPro" id="IPR041017">
    <property type="entry name" value="Thioredoxin_10"/>
</dbReference>
<evidence type="ECO:0000256" key="3">
    <source>
        <dbReference type="ARBA" id="ARBA00022692"/>
    </source>
</evidence>
<evidence type="ECO:0000256" key="6">
    <source>
        <dbReference type="SAM" id="Phobius"/>
    </source>
</evidence>
<evidence type="ECO:0000256" key="2">
    <source>
        <dbReference type="ARBA" id="ARBA00022475"/>
    </source>
</evidence>
<feature type="transmembrane region" description="Helical" evidence="6">
    <location>
        <begin position="74"/>
        <end position="96"/>
    </location>
</feature>
<comment type="caution">
    <text evidence="8">The sequence shown here is derived from an EMBL/GenBank/DDBJ whole genome shotgun (WGS) entry which is preliminary data.</text>
</comment>
<dbReference type="SUPFAM" id="SSF52833">
    <property type="entry name" value="Thioredoxin-like"/>
    <property type="match status" value="1"/>
</dbReference>
<evidence type="ECO:0000259" key="7">
    <source>
        <dbReference type="PROSITE" id="PS51352"/>
    </source>
</evidence>
<evidence type="ECO:0000313" key="9">
    <source>
        <dbReference type="Proteomes" id="UP001172728"/>
    </source>
</evidence>
<dbReference type="PANTHER" id="PTHR42852:SF13">
    <property type="entry name" value="PROTEIN DIPZ"/>
    <property type="match status" value="1"/>
</dbReference>
<name>A0ABT8G9F5_9MICO</name>
<keyword evidence="5 6" id="KW-0472">Membrane</keyword>
<feature type="transmembrane region" description="Helical" evidence="6">
    <location>
        <begin position="44"/>
        <end position="68"/>
    </location>
</feature>
<keyword evidence="2" id="KW-1003">Cell membrane</keyword>
<evidence type="ECO:0000313" key="8">
    <source>
        <dbReference type="EMBL" id="MDN4475761.1"/>
    </source>
</evidence>
<dbReference type="EMBL" id="JAUHPW010000005">
    <property type="protein sequence ID" value="MDN4475761.1"/>
    <property type="molecule type" value="Genomic_DNA"/>
</dbReference>